<feature type="signal peptide" evidence="1">
    <location>
        <begin position="1"/>
        <end position="18"/>
    </location>
</feature>
<dbReference type="RefSeq" id="WP_236454934.1">
    <property type="nucleotide sequence ID" value="NZ_CBCSGE010000046.1"/>
</dbReference>
<dbReference type="EMBL" id="JBHMEY010000009">
    <property type="protein sequence ID" value="MFB9095741.1"/>
    <property type="molecule type" value="Genomic_DNA"/>
</dbReference>
<accession>A0ABV5GK34</accession>
<reference evidence="2 3" key="1">
    <citation type="submission" date="2024-09" db="EMBL/GenBank/DDBJ databases">
        <authorList>
            <person name="Sun Q."/>
            <person name="Mori K."/>
        </authorList>
    </citation>
    <scope>NUCLEOTIDE SEQUENCE [LARGE SCALE GENOMIC DNA]</scope>
    <source>
        <strain evidence="2 3">CECT 7955</strain>
    </source>
</reference>
<proteinExistence type="predicted"/>
<sequence length="294" mass="34976">MNKTLTLTLLLFSIFIYAQEENQDFENLVKLGEIYSKSFNATGDEFKNSVEKLRTSNLDHIIDCMIAVEKQDKKLLTKEFLSRPNELELKYWYVIREIHYNNVSSEHEPRPNNIVAKEVLKREIDERWLLNNYYYHIRGGIVKIFNAADLSKYNFDVNDYGLKNETERAILYFALTDAMTQRFKVLQMLKNYDKLLEFADKLPTFNGKPYYEYTSFDFKDFDWIGYDKTESYKQINIGNVFQSVNAYLSVFVEKKETAKMGEIYFKSILFIPKYFEYSGVMEKGLKEIYNQLKE</sequence>
<comment type="caution">
    <text evidence="2">The sequence shown here is derived from an EMBL/GenBank/DDBJ whole genome shotgun (WGS) entry which is preliminary data.</text>
</comment>
<name>A0ABV5GK34_9FLAO</name>
<dbReference type="Proteomes" id="UP001589607">
    <property type="component" value="Unassembled WGS sequence"/>
</dbReference>
<protein>
    <submittedName>
        <fullName evidence="2">Uncharacterized protein</fullName>
    </submittedName>
</protein>
<gene>
    <name evidence="2" type="ORF">ACFFVF_04385</name>
</gene>
<keyword evidence="1" id="KW-0732">Signal</keyword>
<evidence type="ECO:0000313" key="2">
    <source>
        <dbReference type="EMBL" id="MFB9095741.1"/>
    </source>
</evidence>
<organism evidence="2 3">
    <name type="scientific">Flavobacterium jumunjinense</name>
    <dbReference type="NCBI Taxonomy" id="998845"/>
    <lineage>
        <taxon>Bacteria</taxon>
        <taxon>Pseudomonadati</taxon>
        <taxon>Bacteroidota</taxon>
        <taxon>Flavobacteriia</taxon>
        <taxon>Flavobacteriales</taxon>
        <taxon>Flavobacteriaceae</taxon>
        <taxon>Flavobacterium</taxon>
    </lineage>
</organism>
<evidence type="ECO:0000256" key="1">
    <source>
        <dbReference type="SAM" id="SignalP"/>
    </source>
</evidence>
<feature type="chain" id="PRO_5047537911" evidence="1">
    <location>
        <begin position="19"/>
        <end position="294"/>
    </location>
</feature>
<evidence type="ECO:0000313" key="3">
    <source>
        <dbReference type="Proteomes" id="UP001589607"/>
    </source>
</evidence>
<keyword evidence="3" id="KW-1185">Reference proteome</keyword>